<dbReference type="SUPFAM" id="SSF46689">
    <property type="entry name" value="Homeodomain-like"/>
    <property type="match status" value="1"/>
</dbReference>
<evidence type="ECO:0000259" key="5">
    <source>
        <dbReference type="PROSITE" id="PS50977"/>
    </source>
</evidence>
<gene>
    <name evidence="6" type="ORF">J2787_004358</name>
</gene>
<dbReference type="AlphaFoldDB" id="A0AAE4C5R4"/>
<dbReference type="Pfam" id="PF00440">
    <property type="entry name" value="TetR_N"/>
    <property type="match status" value="1"/>
</dbReference>
<dbReference type="InterPro" id="IPR036271">
    <property type="entry name" value="Tet_transcr_reg_TetR-rel_C_sf"/>
</dbReference>
<feature type="DNA-binding region" description="H-T-H motif" evidence="4">
    <location>
        <begin position="24"/>
        <end position="43"/>
    </location>
</feature>
<dbReference type="PROSITE" id="PS50977">
    <property type="entry name" value="HTH_TETR_2"/>
    <property type="match status" value="1"/>
</dbReference>
<protein>
    <submittedName>
        <fullName evidence="6">AcrR family transcriptional regulator</fullName>
    </submittedName>
</protein>
<evidence type="ECO:0000313" key="6">
    <source>
        <dbReference type="EMBL" id="MDR6528919.1"/>
    </source>
</evidence>
<dbReference type="SUPFAM" id="SSF48498">
    <property type="entry name" value="Tetracyclin repressor-like, C-terminal domain"/>
    <property type="match status" value="1"/>
</dbReference>
<comment type="caution">
    <text evidence="6">The sequence shown here is derived from an EMBL/GenBank/DDBJ whole genome shotgun (WGS) entry which is preliminary data.</text>
</comment>
<sequence length="182" mass="20658">MKTKDLIIAVSSELLTEKGYNAFSYADISDRIKIKKASIHYYFPTKTDLGIAIIENHKTKIESLHSKQADLTAFERLHQLGQYYIHLINENKICLMGTLASDGNTIEPALKEKSMEFCQTILQHTIEILNTGIDDNQFKFIENTENKAIEILSSLMGLAQIGRIYPKEKVIEVIQGIVNQLK</sequence>
<name>A0AAE4C5R4_9FLAO</name>
<dbReference type="Gene3D" id="1.10.357.10">
    <property type="entry name" value="Tetracycline Repressor, domain 2"/>
    <property type="match status" value="1"/>
</dbReference>
<accession>A0AAE4C5R4</accession>
<organism evidence="6 7">
    <name type="scientific">Chryseobacterium rhizosphaerae</name>
    <dbReference type="NCBI Taxonomy" id="395937"/>
    <lineage>
        <taxon>Bacteria</taxon>
        <taxon>Pseudomonadati</taxon>
        <taxon>Bacteroidota</taxon>
        <taxon>Flavobacteriia</taxon>
        <taxon>Flavobacteriales</taxon>
        <taxon>Weeksellaceae</taxon>
        <taxon>Chryseobacterium group</taxon>
        <taxon>Chryseobacterium</taxon>
    </lineage>
</organism>
<evidence type="ECO:0000256" key="2">
    <source>
        <dbReference type="ARBA" id="ARBA00023125"/>
    </source>
</evidence>
<dbReference type="GO" id="GO:0003677">
    <property type="term" value="F:DNA binding"/>
    <property type="evidence" value="ECO:0007669"/>
    <property type="project" value="UniProtKB-UniRule"/>
</dbReference>
<dbReference type="RefSeq" id="WP_084087388.1">
    <property type="nucleotide sequence ID" value="NZ_JAVDQY010000006.1"/>
</dbReference>
<evidence type="ECO:0000256" key="3">
    <source>
        <dbReference type="ARBA" id="ARBA00023163"/>
    </source>
</evidence>
<dbReference type="Proteomes" id="UP001184861">
    <property type="component" value="Unassembled WGS sequence"/>
</dbReference>
<keyword evidence="1" id="KW-0805">Transcription regulation</keyword>
<dbReference type="PRINTS" id="PR00455">
    <property type="entry name" value="HTHTETR"/>
</dbReference>
<keyword evidence="3" id="KW-0804">Transcription</keyword>
<evidence type="ECO:0000256" key="1">
    <source>
        <dbReference type="ARBA" id="ARBA00023015"/>
    </source>
</evidence>
<evidence type="ECO:0000313" key="7">
    <source>
        <dbReference type="Proteomes" id="UP001184861"/>
    </source>
</evidence>
<dbReference type="InterPro" id="IPR001647">
    <property type="entry name" value="HTH_TetR"/>
</dbReference>
<keyword evidence="2 4" id="KW-0238">DNA-binding</keyword>
<dbReference type="InterPro" id="IPR009057">
    <property type="entry name" value="Homeodomain-like_sf"/>
</dbReference>
<dbReference type="PANTHER" id="PTHR47506">
    <property type="entry name" value="TRANSCRIPTIONAL REGULATORY PROTEIN"/>
    <property type="match status" value="1"/>
</dbReference>
<dbReference type="EMBL" id="JAVDQY010000006">
    <property type="protein sequence ID" value="MDR6528919.1"/>
    <property type="molecule type" value="Genomic_DNA"/>
</dbReference>
<dbReference type="PANTHER" id="PTHR47506:SF7">
    <property type="entry name" value="TRANSCRIPTIONAL REGULATORY PROTEIN"/>
    <property type="match status" value="1"/>
</dbReference>
<proteinExistence type="predicted"/>
<feature type="domain" description="HTH tetR-type" evidence="5">
    <location>
        <begin position="1"/>
        <end position="61"/>
    </location>
</feature>
<reference evidence="6" key="1">
    <citation type="submission" date="2023-07" db="EMBL/GenBank/DDBJ databases">
        <title>Sorghum-associated microbial communities from plants grown in Nebraska, USA.</title>
        <authorList>
            <person name="Schachtman D."/>
        </authorList>
    </citation>
    <scope>NUCLEOTIDE SEQUENCE</scope>
    <source>
        <strain evidence="6">DS2360</strain>
    </source>
</reference>
<evidence type="ECO:0000256" key="4">
    <source>
        <dbReference type="PROSITE-ProRule" id="PRU00335"/>
    </source>
</evidence>